<feature type="chain" id="PRO_5022148304" description="PEP-CTERM protein-sorting domain-containing protein" evidence="1">
    <location>
        <begin position="26"/>
        <end position="202"/>
    </location>
</feature>
<reference evidence="2 3" key="1">
    <citation type="submission" date="2019-02" db="EMBL/GenBank/DDBJ databases">
        <title>Deep-cultivation of Planctomycetes and their phenomic and genomic characterization uncovers novel biology.</title>
        <authorList>
            <person name="Wiegand S."/>
            <person name="Jogler M."/>
            <person name="Boedeker C."/>
            <person name="Pinto D."/>
            <person name="Vollmers J."/>
            <person name="Rivas-Marin E."/>
            <person name="Kohn T."/>
            <person name="Peeters S.H."/>
            <person name="Heuer A."/>
            <person name="Rast P."/>
            <person name="Oberbeckmann S."/>
            <person name="Bunk B."/>
            <person name="Jeske O."/>
            <person name="Meyerdierks A."/>
            <person name="Storesund J.E."/>
            <person name="Kallscheuer N."/>
            <person name="Luecker S."/>
            <person name="Lage O.M."/>
            <person name="Pohl T."/>
            <person name="Merkel B.J."/>
            <person name="Hornburger P."/>
            <person name="Mueller R.-W."/>
            <person name="Bruemmer F."/>
            <person name="Labrenz M."/>
            <person name="Spormann A.M."/>
            <person name="Op den Camp H."/>
            <person name="Overmann J."/>
            <person name="Amann R."/>
            <person name="Jetten M.S.M."/>
            <person name="Mascher T."/>
            <person name="Medema M.H."/>
            <person name="Devos D.P."/>
            <person name="Kaster A.-K."/>
            <person name="Ovreas L."/>
            <person name="Rohde M."/>
            <person name="Galperin M.Y."/>
            <person name="Jogler C."/>
        </authorList>
    </citation>
    <scope>NUCLEOTIDE SEQUENCE [LARGE SCALE GENOMIC DNA]</scope>
    <source>
        <strain evidence="2 3">HG15A2</strain>
    </source>
</reference>
<accession>A0A517MQT2</accession>
<protein>
    <recommendedName>
        <fullName evidence="4">PEP-CTERM protein-sorting domain-containing protein</fullName>
    </recommendedName>
</protein>
<dbReference type="OrthoDB" id="9875639at2"/>
<evidence type="ECO:0000256" key="1">
    <source>
        <dbReference type="SAM" id="SignalP"/>
    </source>
</evidence>
<dbReference type="AlphaFoldDB" id="A0A517MQT2"/>
<dbReference type="RefSeq" id="WP_145057445.1">
    <property type="nucleotide sequence ID" value="NZ_CP036263.1"/>
</dbReference>
<proteinExistence type="predicted"/>
<evidence type="ECO:0008006" key="4">
    <source>
        <dbReference type="Google" id="ProtNLM"/>
    </source>
</evidence>
<feature type="signal peptide" evidence="1">
    <location>
        <begin position="1"/>
        <end position="25"/>
    </location>
</feature>
<keyword evidence="1" id="KW-0732">Signal</keyword>
<keyword evidence="3" id="KW-1185">Reference proteome</keyword>
<evidence type="ECO:0000313" key="2">
    <source>
        <dbReference type="EMBL" id="QDS97234.1"/>
    </source>
</evidence>
<organism evidence="2 3">
    <name type="scientific">Adhaeretor mobilis</name>
    <dbReference type="NCBI Taxonomy" id="1930276"/>
    <lineage>
        <taxon>Bacteria</taxon>
        <taxon>Pseudomonadati</taxon>
        <taxon>Planctomycetota</taxon>
        <taxon>Planctomycetia</taxon>
        <taxon>Pirellulales</taxon>
        <taxon>Lacipirellulaceae</taxon>
        <taxon>Adhaeretor</taxon>
    </lineage>
</organism>
<dbReference type="EMBL" id="CP036263">
    <property type="protein sequence ID" value="QDS97234.1"/>
    <property type="molecule type" value="Genomic_DNA"/>
</dbReference>
<gene>
    <name evidence="2" type="ORF">HG15A2_04950</name>
</gene>
<sequence length="202" mass="21363" precursor="true">MRNVFARYFVAVALCGLVPISTAQAGFDFVFTPAADGGVDVVGTGSGFSDRVDPLTDINDWDIQDFATNFMVIDNGATLGAASESGTLTNVTTSTTVNVISFSIDEDFGPDFDNDIDFDTDAPISFSLGDEMSFSFTGHFDPGTLQITDLVPGIHIDEGHTTGAGIAEESFGISTVTVIPEPNSLLLALACFTSVGVIRRRR</sequence>
<evidence type="ECO:0000313" key="3">
    <source>
        <dbReference type="Proteomes" id="UP000319852"/>
    </source>
</evidence>
<dbReference type="Proteomes" id="UP000319852">
    <property type="component" value="Chromosome"/>
</dbReference>
<dbReference type="KEGG" id="amob:HG15A2_04950"/>
<name>A0A517MQT2_9BACT</name>